<dbReference type="EMBL" id="AP018050">
    <property type="protein sequence ID" value="BBA30406.1"/>
    <property type="molecule type" value="Genomic_DNA"/>
</dbReference>
<protein>
    <submittedName>
        <fullName evidence="1">Uncharacterized protein</fullName>
    </submittedName>
</protein>
<sequence length="76" mass="8916">MGLNVICNCNFVIEGENLQDALLSRINLFDNKTKYVYDLDKKYFKPIFSPDKAYLNILRICPLVSLERAYTHKENK</sequence>
<evidence type="ECO:0000313" key="1">
    <source>
        <dbReference type="EMBL" id="BBA30406.1"/>
    </source>
</evidence>
<proteinExistence type="predicted"/>
<evidence type="ECO:0000313" key="2">
    <source>
        <dbReference type="Proteomes" id="UP000267517"/>
    </source>
</evidence>
<dbReference type="Proteomes" id="UP000267517">
    <property type="component" value="Chromosome II"/>
</dbReference>
<accession>A0A250KL93</accession>
<dbReference type="AlphaFoldDB" id="A0A250KL93"/>
<organism evidence="1 2">
    <name type="scientific">Prevotella melaninogenica</name>
    <dbReference type="NCBI Taxonomy" id="28132"/>
    <lineage>
        <taxon>Bacteria</taxon>
        <taxon>Pseudomonadati</taxon>
        <taxon>Bacteroidota</taxon>
        <taxon>Bacteroidia</taxon>
        <taxon>Bacteroidales</taxon>
        <taxon>Prevotellaceae</taxon>
        <taxon>Prevotella</taxon>
    </lineage>
</organism>
<gene>
    <name evidence="1" type="ORF">PMEL_200937</name>
</gene>
<name>A0A250KL93_9BACT</name>
<reference evidence="1 2" key="1">
    <citation type="submission" date="2017-05" db="EMBL/GenBank/DDBJ databases">
        <title>whole genome sequence of Prevotella melaninogenica GAI 07411.</title>
        <authorList>
            <person name="Kondo Y."/>
            <person name="Hoshino T."/>
        </authorList>
    </citation>
    <scope>NUCLEOTIDE SEQUENCE [LARGE SCALE GENOMIC DNA]</scope>
    <source>
        <strain evidence="1 2">GAI 07411</strain>
    </source>
</reference>